<comment type="caution">
    <text evidence="2">The sequence shown here is derived from an EMBL/GenBank/DDBJ whole genome shotgun (WGS) entry which is preliminary data.</text>
</comment>
<dbReference type="EMBL" id="JAACXV010023677">
    <property type="protein sequence ID" value="KAF7262875.1"/>
    <property type="molecule type" value="Genomic_DNA"/>
</dbReference>
<evidence type="ECO:0000313" key="3">
    <source>
        <dbReference type="EMBL" id="KAF7262880.1"/>
    </source>
</evidence>
<keyword evidence="4" id="KW-1185">Reference proteome</keyword>
<accession>A0A834M0R5</accession>
<evidence type="ECO:0000256" key="1">
    <source>
        <dbReference type="SAM" id="MobiDB-lite"/>
    </source>
</evidence>
<evidence type="ECO:0000313" key="2">
    <source>
        <dbReference type="EMBL" id="KAF7262875.1"/>
    </source>
</evidence>
<proteinExistence type="predicted"/>
<dbReference type="Proteomes" id="UP000625711">
    <property type="component" value="Unassembled WGS sequence"/>
</dbReference>
<dbReference type="AlphaFoldDB" id="A0A834M0R5"/>
<dbReference type="EMBL" id="JAACXV010023675">
    <property type="protein sequence ID" value="KAF7262880.1"/>
    <property type="molecule type" value="Genomic_DNA"/>
</dbReference>
<protein>
    <submittedName>
        <fullName evidence="2">Uncharacterized protein</fullName>
    </submittedName>
</protein>
<feature type="region of interest" description="Disordered" evidence="1">
    <location>
        <begin position="1"/>
        <end position="32"/>
    </location>
</feature>
<name>A0A834M0R5_RHYFE</name>
<evidence type="ECO:0000313" key="4">
    <source>
        <dbReference type="Proteomes" id="UP000625711"/>
    </source>
</evidence>
<organism evidence="2 4">
    <name type="scientific">Rhynchophorus ferrugineus</name>
    <name type="common">Red palm weevil</name>
    <name type="synonym">Curculio ferrugineus</name>
    <dbReference type="NCBI Taxonomy" id="354439"/>
    <lineage>
        <taxon>Eukaryota</taxon>
        <taxon>Metazoa</taxon>
        <taxon>Ecdysozoa</taxon>
        <taxon>Arthropoda</taxon>
        <taxon>Hexapoda</taxon>
        <taxon>Insecta</taxon>
        <taxon>Pterygota</taxon>
        <taxon>Neoptera</taxon>
        <taxon>Endopterygota</taxon>
        <taxon>Coleoptera</taxon>
        <taxon>Polyphaga</taxon>
        <taxon>Cucujiformia</taxon>
        <taxon>Curculionidae</taxon>
        <taxon>Dryophthorinae</taxon>
        <taxon>Rhynchophorus</taxon>
    </lineage>
</organism>
<sequence length="91" mass="10292">MHLRILVSSPPTGTSTARPRDLAARKSSSAPHSLVDPEINYVTGPLSNNAQITCCYLVTERVFRHRRHRGRSWQSRSAIRSGLWPYRGDAY</sequence>
<reference evidence="2" key="1">
    <citation type="submission" date="2020-08" db="EMBL/GenBank/DDBJ databases">
        <title>Genome sequencing and assembly of the red palm weevil Rhynchophorus ferrugineus.</title>
        <authorList>
            <person name="Dias G.B."/>
            <person name="Bergman C.M."/>
            <person name="Manee M."/>
        </authorList>
    </citation>
    <scope>NUCLEOTIDE SEQUENCE</scope>
    <source>
        <strain evidence="2">AA-2017</strain>
        <tissue evidence="2">Whole larva</tissue>
    </source>
</reference>
<gene>
    <name evidence="3" type="ORF">GWI33_003940</name>
    <name evidence="2" type="ORF">GWI33_003945</name>
</gene>